<accession>A0AAV5AH99</accession>
<name>A0AAV5AH99_9AGAM</name>
<dbReference type="Gene3D" id="1.10.3380.10">
    <property type="entry name" value="Sec63 N-terminal domain-like domain"/>
    <property type="match status" value="1"/>
</dbReference>
<dbReference type="PANTHER" id="PTHR47835:SF3">
    <property type="entry name" value="HELICASE FOR MEIOSIS 1"/>
    <property type="match status" value="1"/>
</dbReference>
<proteinExistence type="predicted"/>
<dbReference type="SUPFAM" id="SSF158702">
    <property type="entry name" value="Sec63 N-terminal domain-like"/>
    <property type="match status" value="1"/>
</dbReference>
<dbReference type="Proteomes" id="UP001050691">
    <property type="component" value="Unassembled WGS sequence"/>
</dbReference>
<feature type="compositionally biased region" description="Polar residues" evidence="1">
    <location>
        <begin position="292"/>
        <end position="303"/>
    </location>
</feature>
<feature type="compositionally biased region" description="Polar residues" evidence="1">
    <location>
        <begin position="448"/>
        <end position="468"/>
    </location>
</feature>
<dbReference type="GO" id="GO:0043138">
    <property type="term" value="F:3'-5' DNA helicase activity"/>
    <property type="evidence" value="ECO:0007669"/>
    <property type="project" value="UniProtKB-EC"/>
</dbReference>
<comment type="caution">
    <text evidence="2">The sequence shown here is derived from an EMBL/GenBank/DDBJ whole genome shotgun (WGS) entry which is preliminary data.</text>
</comment>
<gene>
    <name evidence="2" type="ORF">Clacol_006582</name>
</gene>
<dbReference type="GO" id="GO:0016787">
    <property type="term" value="F:hydrolase activity"/>
    <property type="evidence" value="ECO:0007669"/>
    <property type="project" value="UniProtKB-KW"/>
</dbReference>
<feature type="compositionally biased region" description="Polar residues" evidence="1">
    <location>
        <begin position="354"/>
        <end position="368"/>
    </location>
</feature>
<dbReference type="InterPro" id="IPR052247">
    <property type="entry name" value="Meiotic_Crossover_Helicase"/>
</dbReference>
<dbReference type="AlphaFoldDB" id="A0AAV5AH99"/>
<feature type="compositionally biased region" description="Basic and acidic residues" evidence="1">
    <location>
        <begin position="378"/>
        <end position="389"/>
    </location>
</feature>
<organism evidence="2 3">
    <name type="scientific">Clathrus columnatus</name>
    <dbReference type="NCBI Taxonomy" id="1419009"/>
    <lineage>
        <taxon>Eukaryota</taxon>
        <taxon>Fungi</taxon>
        <taxon>Dikarya</taxon>
        <taxon>Basidiomycota</taxon>
        <taxon>Agaricomycotina</taxon>
        <taxon>Agaricomycetes</taxon>
        <taxon>Phallomycetidae</taxon>
        <taxon>Phallales</taxon>
        <taxon>Clathraceae</taxon>
        <taxon>Clathrus</taxon>
    </lineage>
</organism>
<evidence type="ECO:0000313" key="3">
    <source>
        <dbReference type="Proteomes" id="UP001050691"/>
    </source>
</evidence>
<feature type="region of interest" description="Disordered" evidence="1">
    <location>
        <begin position="287"/>
        <end position="396"/>
    </location>
</feature>
<keyword evidence="3" id="KW-1185">Reference proteome</keyword>
<dbReference type="EMBL" id="BPWL01000007">
    <property type="protein sequence ID" value="GJJ12341.1"/>
    <property type="molecule type" value="Genomic_DNA"/>
</dbReference>
<feature type="compositionally biased region" description="Basic and acidic residues" evidence="1">
    <location>
        <begin position="305"/>
        <end position="331"/>
    </location>
</feature>
<dbReference type="PANTHER" id="PTHR47835">
    <property type="entry name" value="HFM1, ATP DEPENDENT DNA HELICASE HOMOLOG"/>
    <property type="match status" value="1"/>
</dbReference>
<evidence type="ECO:0000256" key="1">
    <source>
        <dbReference type="SAM" id="MobiDB-lite"/>
    </source>
</evidence>
<evidence type="ECO:0000313" key="2">
    <source>
        <dbReference type="EMBL" id="GJJ12341.1"/>
    </source>
</evidence>
<sequence length="570" mass="63282">MARIVDSAQAVLGGLPINAPEYRIPDSQPFLEAITVLRHAVRIARTIAEVALVKKHGPVLRAGMETIRSLSGKAWEDRPIVLRQIEQIGEKSIKVLTQNNIKTLAALRKVTPSQLELLLNRRPPFGDQVLSTVSELPQYCLSVLDSFVQSSGKNKPIVVELTIECKLSEDTNKTRKNTKHRFASLGMTSILTLTNELAFVDFRRIPTKALRDPKKFSVTVAFTKPSQFIVITTSPDNFAGLSVTETYKPSISAENYPVLDTKPLGYDVDEILAGLEDDPTFWQATLDESDEVSPSCQESNAATHTDIHMTEKASVVDDQNKALKKSTEISRKPKPSQLPNGNYDCRDGLPNPPRRSTGSASQMNQTLLKPQPKLQKTSNRDKKTCEASKAKPTSVSIDNLIRSEKQPRNFDNTQNLGGIDPVELSLMDEEDFDFPDLGDILKEAVSQTQDQDQSTILESTPGCSPKTLSQRKRTSVFVTPPYKQVKRRKLDVTPLGIDLELPLFLPSSPQRDETNDIVFDEEHNVRSGLANENAVPKNSSRADNEQTHLLEDDYAKGVAELFAWLAEVAE</sequence>
<evidence type="ECO:0008006" key="4">
    <source>
        <dbReference type="Google" id="ProtNLM"/>
    </source>
</evidence>
<feature type="region of interest" description="Disordered" evidence="1">
    <location>
        <begin position="448"/>
        <end position="472"/>
    </location>
</feature>
<reference evidence="2" key="1">
    <citation type="submission" date="2021-10" db="EMBL/GenBank/DDBJ databases">
        <title>De novo Genome Assembly of Clathrus columnatus (Basidiomycota, Fungi) Using Illumina and Nanopore Sequence Data.</title>
        <authorList>
            <person name="Ogiso-Tanaka E."/>
            <person name="Itagaki H."/>
            <person name="Hosoya T."/>
            <person name="Hosaka K."/>
        </authorList>
    </citation>
    <scope>NUCLEOTIDE SEQUENCE</scope>
    <source>
        <strain evidence="2">MO-923</strain>
    </source>
</reference>
<protein>
    <recommendedName>
        <fullName evidence="4">SEC63 domain-containing protein</fullName>
    </recommendedName>
</protein>